<dbReference type="AlphaFoldDB" id="A0A2A3YFD7"/>
<accession>A0A2A3YFD7</accession>
<evidence type="ECO:0000313" key="2">
    <source>
        <dbReference type="Proteomes" id="UP000218598"/>
    </source>
</evidence>
<dbReference type="Proteomes" id="UP000218598">
    <property type="component" value="Unassembled WGS sequence"/>
</dbReference>
<name>A0A2A3YFD7_9MICO</name>
<evidence type="ECO:0000313" key="1">
    <source>
        <dbReference type="EMBL" id="PCC38482.1"/>
    </source>
</evidence>
<protein>
    <submittedName>
        <fullName evidence="1">Uncharacterized protein</fullName>
    </submittedName>
</protein>
<proteinExistence type="predicted"/>
<comment type="caution">
    <text evidence="1">The sequence shown here is derived from an EMBL/GenBank/DDBJ whole genome shotgun (WGS) entry which is preliminary data.</text>
</comment>
<dbReference type="RefSeq" id="WP_096166809.1">
    <property type="nucleotide sequence ID" value="NZ_JBQQGT010000044.1"/>
</dbReference>
<dbReference type="OrthoDB" id="3393024at2"/>
<organism evidence="1 2">
    <name type="scientific">Brachybacterium alimentarium</name>
    <dbReference type="NCBI Taxonomy" id="47845"/>
    <lineage>
        <taxon>Bacteria</taxon>
        <taxon>Bacillati</taxon>
        <taxon>Actinomycetota</taxon>
        <taxon>Actinomycetes</taxon>
        <taxon>Micrococcales</taxon>
        <taxon>Dermabacteraceae</taxon>
        <taxon>Brachybacterium</taxon>
    </lineage>
</organism>
<dbReference type="EMBL" id="NRGR01000022">
    <property type="protein sequence ID" value="PCC38482.1"/>
    <property type="molecule type" value="Genomic_DNA"/>
</dbReference>
<keyword evidence="2" id="KW-1185">Reference proteome</keyword>
<reference evidence="1 2" key="1">
    <citation type="journal article" date="2017" name="Elife">
        <title>Extensive horizontal gene transfer in cheese-associated bacteria.</title>
        <authorList>
            <person name="Bonham K.S."/>
            <person name="Wolfe B.E."/>
            <person name="Dutton R.J."/>
        </authorList>
    </citation>
    <scope>NUCLEOTIDE SEQUENCE [LARGE SCALE GENOMIC DNA]</scope>
    <source>
        <strain evidence="1 2">341_9</strain>
    </source>
</reference>
<gene>
    <name evidence="1" type="ORF">CIK66_13730</name>
</gene>
<dbReference type="GeneID" id="95328974"/>
<sequence length="73" mass="8531">MELDGTIVQCSKGAYYETVWLPFVSFKSIRLGTRRFQKCPVHQRWELARMVTEDEWSEEIVAEAAAHRDSNII</sequence>